<dbReference type="eggNOG" id="COG3576">
    <property type="taxonomic scope" value="Bacteria"/>
</dbReference>
<evidence type="ECO:0000313" key="2">
    <source>
        <dbReference type="Proteomes" id="UP000006327"/>
    </source>
</evidence>
<dbReference type="AlphaFoldDB" id="K6XBG8"/>
<dbReference type="EMBL" id="BAEO01000012">
    <property type="protein sequence ID" value="GAC17969.1"/>
    <property type="molecule type" value="Genomic_DNA"/>
</dbReference>
<name>K6XBG8_9ALTE</name>
<evidence type="ECO:0000313" key="1">
    <source>
        <dbReference type="EMBL" id="GAC17969.1"/>
    </source>
</evidence>
<comment type="caution">
    <text evidence="1">The sequence shown here is derived from an EMBL/GenBank/DDBJ whole genome shotgun (WGS) entry which is preliminary data.</text>
</comment>
<protein>
    <recommendedName>
        <fullName evidence="3">Pyridoxamine 5'-phosphate oxidase putative domain-containing protein</fullName>
    </recommendedName>
</protein>
<keyword evidence="2" id="KW-1185">Reference proteome</keyword>
<accession>K6XBG8</accession>
<reference evidence="1 2" key="1">
    <citation type="journal article" date="2017" name="Antonie Van Leeuwenhoek">
        <title>Rhizobium rhizosphaerae sp. nov., a novel species isolated from rice rhizosphere.</title>
        <authorList>
            <person name="Zhao J.J."/>
            <person name="Zhang J."/>
            <person name="Zhang R.J."/>
            <person name="Zhang C.W."/>
            <person name="Yin H.Q."/>
            <person name="Zhang X.X."/>
        </authorList>
    </citation>
    <scope>NUCLEOTIDE SEQUENCE [LARGE SCALE GENOMIC DNA]</scope>
    <source>
        <strain evidence="1 2">BSs20135</strain>
    </source>
</reference>
<gene>
    <name evidence="1" type="ORF">GARC_0988</name>
</gene>
<organism evidence="1 2">
    <name type="scientific">Paraglaciecola arctica BSs20135</name>
    <dbReference type="NCBI Taxonomy" id="493475"/>
    <lineage>
        <taxon>Bacteria</taxon>
        <taxon>Pseudomonadati</taxon>
        <taxon>Pseudomonadota</taxon>
        <taxon>Gammaproteobacteria</taxon>
        <taxon>Alteromonadales</taxon>
        <taxon>Alteromonadaceae</taxon>
        <taxon>Paraglaciecola</taxon>
    </lineage>
</organism>
<dbReference type="RefSeq" id="WP_007617312.1">
    <property type="nucleotide sequence ID" value="NZ_BAEO01000012.1"/>
</dbReference>
<sequence>MIAFKHIKNLVKNSLYCSISTIQDNLPHCSPIGSVYLESTQQGYYLEMFSTAVKKAQSANPNGCILVVNTSIIFWLKSLIRGKFATPPAVRLLVEFGDRRAANDLEQSRFRKKVNIFKRFKGHKVLWSNPSHVREFYVLKIIPVSLGKMTQVDYNQ</sequence>
<dbReference type="OrthoDB" id="1161330at2"/>
<dbReference type="Proteomes" id="UP000006327">
    <property type="component" value="Unassembled WGS sequence"/>
</dbReference>
<dbReference type="STRING" id="493475.GARC_0988"/>
<dbReference type="SUPFAM" id="SSF50475">
    <property type="entry name" value="FMN-binding split barrel"/>
    <property type="match status" value="1"/>
</dbReference>
<proteinExistence type="predicted"/>
<evidence type="ECO:0008006" key="3">
    <source>
        <dbReference type="Google" id="ProtNLM"/>
    </source>
</evidence>